<feature type="transmembrane region" description="Helical" evidence="1">
    <location>
        <begin position="79"/>
        <end position="98"/>
    </location>
</feature>
<feature type="transmembrane region" description="Helical" evidence="1">
    <location>
        <begin position="105"/>
        <end position="122"/>
    </location>
</feature>
<dbReference type="OrthoDB" id="5515308at2"/>
<dbReference type="GO" id="GO:0016020">
    <property type="term" value="C:membrane"/>
    <property type="evidence" value="ECO:0007669"/>
    <property type="project" value="GOC"/>
</dbReference>
<dbReference type="RefSeq" id="WP_130094890.1">
    <property type="nucleotide sequence ID" value="NZ_SETE01000008.1"/>
</dbReference>
<name>A0A4V1WEZ6_9FLAO</name>
<evidence type="ECO:0000313" key="3">
    <source>
        <dbReference type="Proteomes" id="UP000293952"/>
    </source>
</evidence>
<keyword evidence="1" id="KW-0472">Membrane</keyword>
<feature type="transmembrane region" description="Helical" evidence="1">
    <location>
        <begin position="24"/>
        <end position="43"/>
    </location>
</feature>
<dbReference type="EMBL" id="SETE01000008">
    <property type="protein sequence ID" value="RYM31426.1"/>
    <property type="molecule type" value="Genomic_DNA"/>
</dbReference>
<accession>A0A4V1WEZ6</accession>
<evidence type="ECO:0000256" key="1">
    <source>
        <dbReference type="SAM" id="Phobius"/>
    </source>
</evidence>
<protein>
    <submittedName>
        <fullName evidence="2">DUF962 domain-containing protein</fullName>
    </submittedName>
</protein>
<reference evidence="2 3" key="1">
    <citation type="submission" date="2019-02" db="EMBL/GenBank/DDBJ databases">
        <title>Genome sequence of the sea-ice species Brumimicrobium glaciale.</title>
        <authorList>
            <person name="Bowman J.P."/>
        </authorList>
    </citation>
    <scope>NUCLEOTIDE SEQUENCE [LARGE SCALE GENOMIC DNA]</scope>
    <source>
        <strain evidence="2 3">IC156</strain>
    </source>
</reference>
<dbReference type="InterPro" id="IPR009305">
    <property type="entry name" value="Mpo1-like"/>
</dbReference>
<gene>
    <name evidence="2" type="ORF">ERX46_16075</name>
</gene>
<keyword evidence="1" id="KW-1133">Transmembrane helix</keyword>
<dbReference type="PANTHER" id="PTHR28026:SF9">
    <property type="entry name" value="2-HYDROXY-PALMITIC ACID DIOXYGENASE MPO1"/>
    <property type="match status" value="1"/>
</dbReference>
<sequence>MSQKLQALLNEYSESHQNAQNKRIHWICVPLIFWSIIALLYSIPNSFLIENFGNYFFSNWAVFLMIPVLIYYFSLSTSIALGMFIFISISLYISELLLQNSIFPLWIIAVIVFVLAWIGQFYGHKVEGKKPSFLKDIQFLLIGPAWLMHFIYKRVGIKY</sequence>
<comment type="caution">
    <text evidence="2">The sequence shown here is derived from an EMBL/GenBank/DDBJ whole genome shotgun (WGS) entry which is preliminary data.</text>
</comment>
<proteinExistence type="predicted"/>
<keyword evidence="3" id="KW-1185">Reference proteome</keyword>
<feature type="transmembrane region" description="Helical" evidence="1">
    <location>
        <begin position="134"/>
        <end position="152"/>
    </location>
</feature>
<evidence type="ECO:0000313" key="2">
    <source>
        <dbReference type="EMBL" id="RYM31426.1"/>
    </source>
</evidence>
<organism evidence="2 3">
    <name type="scientific">Brumimicrobium glaciale</name>
    <dbReference type="NCBI Taxonomy" id="200475"/>
    <lineage>
        <taxon>Bacteria</taxon>
        <taxon>Pseudomonadati</taxon>
        <taxon>Bacteroidota</taxon>
        <taxon>Flavobacteriia</taxon>
        <taxon>Flavobacteriales</taxon>
        <taxon>Crocinitomicaceae</taxon>
        <taxon>Brumimicrobium</taxon>
    </lineage>
</organism>
<dbReference type="Pfam" id="PF06127">
    <property type="entry name" value="Mpo1-like"/>
    <property type="match status" value="1"/>
</dbReference>
<keyword evidence="1" id="KW-0812">Transmembrane</keyword>
<dbReference type="Proteomes" id="UP000293952">
    <property type="component" value="Unassembled WGS sequence"/>
</dbReference>
<dbReference type="AlphaFoldDB" id="A0A4V1WEZ6"/>
<dbReference type="PANTHER" id="PTHR28026">
    <property type="entry name" value="DUF962 DOMAIN PROTEIN (AFU_ORTHOLOGUE AFUA_8G05310)"/>
    <property type="match status" value="1"/>
</dbReference>
<dbReference type="GO" id="GO:0046521">
    <property type="term" value="P:sphingoid catabolic process"/>
    <property type="evidence" value="ECO:0007669"/>
    <property type="project" value="TreeGrafter"/>
</dbReference>